<sequence length="96" mass="10024">MEAKTNGEVVVYELVVENQSGLHARPAAAFVKIANNFSAEITVTKDGDSVNGKSIMGLMTLAAARGTKLVIQAEGDDAAEAVDAIQSLAEDNFNEA</sequence>
<dbReference type="InterPro" id="IPR001020">
    <property type="entry name" value="PTS_HPr_His_P_site"/>
</dbReference>
<evidence type="ECO:0000256" key="3">
    <source>
        <dbReference type="ARBA" id="ARBA00022683"/>
    </source>
</evidence>
<protein>
    <recommendedName>
        <fullName evidence="4">HPr domain-containing protein</fullName>
    </recommendedName>
</protein>
<dbReference type="PROSITE" id="PS51350">
    <property type="entry name" value="PTS_HPR_DOM"/>
    <property type="match status" value="1"/>
</dbReference>
<comment type="subcellular location">
    <subcellularLocation>
        <location evidence="1">Cytoplasm</location>
    </subcellularLocation>
</comment>
<feature type="domain" description="HPr" evidence="4">
    <location>
        <begin position="9"/>
        <end position="96"/>
    </location>
</feature>
<dbReference type="Gene3D" id="3.30.1340.10">
    <property type="entry name" value="HPr-like"/>
    <property type="match status" value="1"/>
</dbReference>
<evidence type="ECO:0000313" key="5">
    <source>
        <dbReference type="EMBL" id="SVD32175.1"/>
    </source>
</evidence>
<dbReference type="EMBL" id="UINC01143319">
    <property type="protein sequence ID" value="SVD32175.1"/>
    <property type="molecule type" value="Genomic_DNA"/>
</dbReference>
<evidence type="ECO:0000259" key="4">
    <source>
        <dbReference type="PROSITE" id="PS51350"/>
    </source>
</evidence>
<dbReference type="SUPFAM" id="SSF55594">
    <property type="entry name" value="HPr-like"/>
    <property type="match status" value="1"/>
</dbReference>
<evidence type="ECO:0000256" key="2">
    <source>
        <dbReference type="ARBA" id="ARBA00022490"/>
    </source>
</evidence>
<organism evidence="5">
    <name type="scientific">marine metagenome</name>
    <dbReference type="NCBI Taxonomy" id="408172"/>
    <lineage>
        <taxon>unclassified sequences</taxon>
        <taxon>metagenomes</taxon>
        <taxon>ecological metagenomes</taxon>
    </lineage>
</organism>
<dbReference type="PANTHER" id="PTHR33705">
    <property type="entry name" value="PHOSPHOCARRIER PROTEIN HPR"/>
    <property type="match status" value="1"/>
</dbReference>
<keyword evidence="2" id="KW-0963">Cytoplasm</keyword>
<dbReference type="NCBIfam" id="TIGR01003">
    <property type="entry name" value="PTS_HPr_family"/>
    <property type="match status" value="1"/>
</dbReference>
<accession>A0A382UE86</accession>
<dbReference type="InterPro" id="IPR035895">
    <property type="entry name" value="HPr-like_sf"/>
</dbReference>
<keyword evidence="3" id="KW-0598">Phosphotransferase system</keyword>
<dbReference type="GO" id="GO:0005737">
    <property type="term" value="C:cytoplasm"/>
    <property type="evidence" value="ECO:0007669"/>
    <property type="project" value="UniProtKB-SubCell"/>
</dbReference>
<reference evidence="5" key="1">
    <citation type="submission" date="2018-05" db="EMBL/GenBank/DDBJ databases">
        <authorList>
            <person name="Lanie J.A."/>
            <person name="Ng W.-L."/>
            <person name="Kazmierczak K.M."/>
            <person name="Andrzejewski T.M."/>
            <person name="Davidsen T.M."/>
            <person name="Wayne K.J."/>
            <person name="Tettelin H."/>
            <person name="Glass J.I."/>
            <person name="Rusch D."/>
            <person name="Podicherti R."/>
            <person name="Tsui H.-C.T."/>
            <person name="Winkler M.E."/>
        </authorList>
    </citation>
    <scope>NUCLEOTIDE SEQUENCE</scope>
</reference>
<dbReference type="PANTHER" id="PTHR33705:SF2">
    <property type="entry name" value="PHOSPHOCARRIER PROTEIN NPR"/>
    <property type="match status" value="1"/>
</dbReference>
<name>A0A382UE86_9ZZZZ</name>
<evidence type="ECO:0000256" key="1">
    <source>
        <dbReference type="ARBA" id="ARBA00004496"/>
    </source>
</evidence>
<dbReference type="PRINTS" id="PR00107">
    <property type="entry name" value="PHOSPHOCPHPR"/>
</dbReference>
<dbReference type="GO" id="GO:0009401">
    <property type="term" value="P:phosphoenolpyruvate-dependent sugar phosphotransferase system"/>
    <property type="evidence" value="ECO:0007669"/>
    <property type="project" value="UniProtKB-KW"/>
</dbReference>
<dbReference type="CDD" id="cd00367">
    <property type="entry name" value="PTS-HPr_like"/>
    <property type="match status" value="1"/>
</dbReference>
<dbReference type="Pfam" id="PF00381">
    <property type="entry name" value="PTS-HPr"/>
    <property type="match status" value="1"/>
</dbReference>
<dbReference type="PROSITE" id="PS00369">
    <property type="entry name" value="PTS_HPR_HIS"/>
    <property type="match status" value="1"/>
</dbReference>
<proteinExistence type="predicted"/>
<dbReference type="InterPro" id="IPR000032">
    <property type="entry name" value="HPr-like"/>
</dbReference>
<dbReference type="AlphaFoldDB" id="A0A382UE86"/>
<gene>
    <name evidence="5" type="ORF">METZ01_LOCUS385029</name>
</gene>
<dbReference type="InterPro" id="IPR050399">
    <property type="entry name" value="HPr"/>
</dbReference>